<keyword evidence="6" id="KW-0479">Metal-binding</keyword>
<evidence type="ECO:0000256" key="4">
    <source>
        <dbReference type="ARBA" id="ARBA00022670"/>
    </source>
</evidence>
<evidence type="ECO:0000256" key="8">
    <source>
        <dbReference type="ARBA" id="ARBA00022833"/>
    </source>
</evidence>
<evidence type="ECO:0000313" key="15">
    <source>
        <dbReference type="Proteomes" id="UP000199039"/>
    </source>
</evidence>
<dbReference type="GO" id="GO:0046872">
    <property type="term" value="F:metal ion binding"/>
    <property type="evidence" value="ECO:0007669"/>
    <property type="project" value="UniProtKB-KW"/>
</dbReference>
<protein>
    <submittedName>
        <fullName evidence="14">Zn-dependent protease (Includes SpoIVFB)</fullName>
    </submittedName>
</protein>
<comment type="subcellular location">
    <subcellularLocation>
        <location evidence="2">Membrane</location>
        <topology evidence="2">Multi-pass membrane protein</topology>
    </subcellularLocation>
</comment>
<evidence type="ECO:0000256" key="9">
    <source>
        <dbReference type="ARBA" id="ARBA00022989"/>
    </source>
</evidence>
<feature type="transmembrane region" description="Helical" evidence="12">
    <location>
        <begin position="200"/>
        <end position="220"/>
    </location>
</feature>
<accession>A0A1G6TEP9</accession>
<evidence type="ECO:0000256" key="5">
    <source>
        <dbReference type="ARBA" id="ARBA00022692"/>
    </source>
</evidence>
<evidence type="ECO:0000256" key="1">
    <source>
        <dbReference type="ARBA" id="ARBA00001947"/>
    </source>
</evidence>
<evidence type="ECO:0000259" key="13">
    <source>
        <dbReference type="Pfam" id="PF02163"/>
    </source>
</evidence>
<dbReference type="GO" id="GO:0016020">
    <property type="term" value="C:membrane"/>
    <property type="evidence" value="ECO:0007669"/>
    <property type="project" value="UniProtKB-SubCell"/>
</dbReference>
<feature type="domain" description="Peptidase M50" evidence="13">
    <location>
        <begin position="40"/>
        <end position="112"/>
    </location>
</feature>
<dbReference type="GO" id="GO:0006508">
    <property type="term" value="P:proteolysis"/>
    <property type="evidence" value="ECO:0007669"/>
    <property type="project" value="UniProtKB-KW"/>
</dbReference>
<evidence type="ECO:0000256" key="3">
    <source>
        <dbReference type="ARBA" id="ARBA00007931"/>
    </source>
</evidence>
<feature type="transmembrane region" description="Helical" evidence="12">
    <location>
        <begin position="34"/>
        <end position="54"/>
    </location>
</feature>
<evidence type="ECO:0000313" key="14">
    <source>
        <dbReference type="EMBL" id="SDD27509.1"/>
    </source>
</evidence>
<reference evidence="14 15" key="1">
    <citation type="submission" date="2016-09" db="EMBL/GenBank/DDBJ databases">
        <authorList>
            <person name="Capua I."/>
            <person name="De Benedictis P."/>
            <person name="Joannis T."/>
            <person name="Lombin L.H."/>
            <person name="Cattoli G."/>
        </authorList>
    </citation>
    <scope>NUCLEOTIDE SEQUENCE [LARGE SCALE GENOMIC DNA]</scope>
    <source>
        <strain evidence="14 15">ISLP-3</strain>
    </source>
</reference>
<evidence type="ECO:0000256" key="2">
    <source>
        <dbReference type="ARBA" id="ARBA00004141"/>
    </source>
</evidence>
<comment type="similarity">
    <text evidence="3">Belongs to the peptidase M50B family.</text>
</comment>
<dbReference type="Proteomes" id="UP000199039">
    <property type="component" value="Unassembled WGS sequence"/>
</dbReference>
<keyword evidence="10" id="KW-0482">Metalloprotease</keyword>
<dbReference type="InterPro" id="IPR008915">
    <property type="entry name" value="Peptidase_M50"/>
</dbReference>
<feature type="domain" description="Peptidase M50" evidence="13">
    <location>
        <begin position="115"/>
        <end position="173"/>
    </location>
</feature>
<evidence type="ECO:0000256" key="11">
    <source>
        <dbReference type="ARBA" id="ARBA00023136"/>
    </source>
</evidence>
<comment type="cofactor">
    <cofactor evidence="1">
        <name>Zn(2+)</name>
        <dbReference type="ChEBI" id="CHEBI:29105"/>
    </cofactor>
</comment>
<keyword evidence="8" id="KW-0862">Zinc</keyword>
<keyword evidence="5 12" id="KW-0812">Transmembrane</keyword>
<evidence type="ECO:0000256" key="7">
    <source>
        <dbReference type="ARBA" id="ARBA00022801"/>
    </source>
</evidence>
<gene>
    <name evidence="14" type="ORF">SAMN05216410_3094</name>
</gene>
<dbReference type="PANTHER" id="PTHR39188">
    <property type="entry name" value="MEMBRANE-ASSOCIATED ZINC METALLOPROTEASE M50B"/>
    <property type="match status" value="1"/>
</dbReference>
<organism evidence="14 15">
    <name type="scientific">Sanguibacter gelidistatuariae</name>
    <dbReference type="NCBI Taxonomy" id="1814289"/>
    <lineage>
        <taxon>Bacteria</taxon>
        <taxon>Bacillati</taxon>
        <taxon>Actinomycetota</taxon>
        <taxon>Actinomycetes</taxon>
        <taxon>Micrococcales</taxon>
        <taxon>Sanguibacteraceae</taxon>
        <taxon>Sanguibacter</taxon>
    </lineage>
</organism>
<keyword evidence="7" id="KW-0378">Hydrolase</keyword>
<feature type="transmembrane region" description="Helical" evidence="12">
    <location>
        <begin position="90"/>
        <end position="112"/>
    </location>
</feature>
<keyword evidence="15" id="KW-1185">Reference proteome</keyword>
<keyword evidence="9 12" id="KW-1133">Transmembrane helix</keyword>
<keyword evidence="4 14" id="KW-0645">Protease</keyword>
<feature type="transmembrane region" description="Helical" evidence="12">
    <location>
        <begin position="167"/>
        <end position="188"/>
    </location>
</feature>
<sequence length="358" mass="36904">MKLQPSALIMVVVLTILFVPTVRSMNPALGSQAIAGSLVLVVMLMVSVFLHEVAHALAAKSQGMTVHELALTFWGGHTAYSDAHTTPLNAAFIAVVGPLTNLILAAAAWFGYQSQPATSSLALMLYVSAFANAAVAVFNLLPGLPLDGGQIAESVVWALTGSRLRGTVAAAWSGRILAVGLVVAAIAVPTLRGEQVQLLMVVWAGLIGSFMWSAATGALAQSRTRARIEALDPRRLAAPAVAVDVETTVAQVREITRSTQLGGIPAQVVLVDHAQAVGYVDDAALAAVPDDAAAATQAWSVMVALPPGSVVDGGLRGAAFHAAAVQASRRSPVFVVVDSGRVVGLLRAADVARAVHLD</sequence>
<dbReference type="PANTHER" id="PTHR39188:SF3">
    <property type="entry name" value="STAGE IV SPORULATION PROTEIN FB"/>
    <property type="match status" value="1"/>
</dbReference>
<evidence type="ECO:0000256" key="6">
    <source>
        <dbReference type="ARBA" id="ARBA00022723"/>
    </source>
</evidence>
<evidence type="ECO:0000256" key="12">
    <source>
        <dbReference type="SAM" id="Phobius"/>
    </source>
</evidence>
<keyword evidence="11 12" id="KW-0472">Membrane</keyword>
<dbReference type="AlphaFoldDB" id="A0A1G6TEP9"/>
<dbReference type="GO" id="GO:0008237">
    <property type="term" value="F:metallopeptidase activity"/>
    <property type="evidence" value="ECO:0007669"/>
    <property type="project" value="UniProtKB-KW"/>
</dbReference>
<evidence type="ECO:0000256" key="10">
    <source>
        <dbReference type="ARBA" id="ARBA00023049"/>
    </source>
</evidence>
<dbReference type="Pfam" id="PF02163">
    <property type="entry name" value="Peptidase_M50"/>
    <property type="match status" value="2"/>
</dbReference>
<feature type="transmembrane region" description="Helical" evidence="12">
    <location>
        <begin position="124"/>
        <end position="146"/>
    </location>
</feature>
<dbReference type="EMBL" id="FMYH01000006">
    <property type="protein sequence ID" value="SDD27509.1"/>
    <property type="molecule type" value="Genomic_DNA"/>
</dbReference>
<name>A0A1G6TEP9_9MICO</name>
<proteinExistence type="inferred from homology"/>
<dbReference type="STRING" id="1814289.SAMN05216410_3094"/>